<keyword evidence="3 6" id="KW-0812">Transmembrane</keyword>
<feature type="transmembrane region" description="Helical" evidence="8">
    <location>
        <begin position="232"/>
        <end position="252"/>
    </location>
</feature>
<keyword evidence="6" id="KW-0813">Transport</keyword>
<evidence type="ECO:0000256" key="7">
    <source>
        <dbReference type="SAM" id="MobiDB-lite"/>
    </source>
</evidence>
<protein>
    <submittedName>
        <fullName evidence="9">Metal ABC transporter permease</fullName>
    </submittedName>
</protein>
<gene>
    <name evidence="9" type="ORF">H7J73_27120</name>
</gene>
<evidence type="ECO:0000256" key="8">
    <source>
        <dbReference type="SAM" id="Phobius"/>
    </source>
</evidence>
<evidence type="ECO:0000256" key="4">
    <source>
        <dbReference type="ARBA" id="ARBA00022989"/>
    </source>
</evidence>
<dbReference type="InterPro" id="IPR001626">
    <property type="entry name" value="ABC_TroCD"/>
</dbReference>
<evidence type="ECO:0000313" key="10">
    <source>
        <dbReference type="Proteomes" id="UP001526201"/>
    </source>
</evidence>
<feature type="transmembrane region" description="Helical" evidence="8">
    <location>
        <begin position="101"/>
        <end position="124"/>
    </location>
</feature>
<feature type="transmembrane region" description="Helical" evidence="8">
    <location>
        <begin position="207"/>
        <end position="225"/>
    </location>
</feature>
<dbReference type="PANTHER" id="PTHR30477:SF0">
    <property type="entry name" value="METAL TRANSPORT SYSTEM MEMBRANE PROTEIN TM_0125-RELATED"/>
    <property type="match status" value="1"/>
</dbReference>
<keyword evidence="5 8" id="KW-0472">Membrane</keyword>
<sequence length="319" mass="32357">MRTTVIALGYQDNWWQILTSAFMRNALVGGTLVALAAGLIGYFIVVRNTAFAAHALAHIGFPGATGAVLVGVPVSVGLGVFCIGGALVIGALGKRADDREVATGTVLAAATGLGLFFSSLATRSSSTVTNVLFGNLLAVSHEQLIIFAVLVAVLAVVIASIYRPLLFASVNAEVAEARGVPVRALSVVFMVLLGLAVTMAVQAVGTLLLFALVVTPAATAIMLTARPGAAMAVSTALSIVGVWAGLAISAMFNMPPSFPIVTIVCVIWLGVWLVVNGAGPRYDERRGARGAGVARSGAASKAPPAAHGAAASGSVRPMN</sequence>
<evidence type="ECO:0000256" key="2">
    <source>
        <dbReference type="ARBA" id="ARBA00008034"/>
    </source>
</evidence>
<dbReference type="EMBL" id="JACKTY010000046">
    <property type="protein sequence ID" value="MCV7229687.1"/>
    <property type="molecule type" value="Genomic_DNA"/>
</dbReference>
<name>A0ABT3CJS0_9MYCO</name>
<dbReference type="Pfam" id="PF00950">
    <property type="entry name" value="ABC-3"/>
    <property type="match status" value="1"/>
</dbReference>
<accession>A0ABT3CJS0</accession>
<dbReference type="PANTHER" id="PTHR30477">
    <property type="entry name" value="ABC-TRANSPORTER METAL-BINDING PROTEIN"/>
    <property type="match status" value="1"/>
</dbReference>
<keyword evidence="4 8" id="KW-1133">Transmembrane helix</keyword>
<dbReference type="Gene3D" id="1.10.3470.10">
    <property type="entry name" value="ABC transporter involved in vitamin B12 uptake, BtuC"/>
    <property type="match status" value="1"/>
</dbReference>
<comment type="similarity">
    <text evidence="2 6">Belongs to the ABC-3 integral membrane protein family.</text>
</comment>
<organism evidence="9 10">
    <name type="scientific">Mycolicibacterium komossense</name>
    <dbReference type="NCBI Taxonomy" id="1779"/>
    <lineage>
        <taxon>Bacteria</taxon>
        <taxon>Bacillati</taxon>
        <taxon>Actinomycetota</taxon>
        <taxon>Actinomycetes</taxon>
        <taxon>Mycobacteriales</taxon>
        <taxon>Mycobacteriaceae</taxon>
        <taxon>Mycolicibacterium</taxon>
    </lineage>
</organism>
<feature type="transmembrane region" description="Helical" evidence="8">
    <location>
        <begin position="182"/>
        <end position="201"/>
    </location>
</feature>
<evidence type="ECO:0000313" key="9">
    <source>
        <dbReference type="EMBL" id="MCV7229687.1"/>
    </source>
</evidence>
<keyword evidence="10" id="KW-1185">Reference proteome</keyword>
<dbReference type="RefSeq" id="WP_264070947.1">
    <property type="nucleotide sequence ID" value="NZ_JACKTY010000046.1"/>
</dbReference>
<comment type="caution">
    <text evidence="9">The sequence shown here is derived from an EMBL/GenBank/DDBJ whole genome shotgun (WGS) entry which is preliminary data.</text>
</comment>
<evidence type="ECO:0000256" key="1">
    <source>
        <dbReference type="ARBA" id="ARBA00004141"/>
    </source>
</evidence>
<feature type="region of interest" description="Disordered" evidence="7">
    <location>
        <begin position="293"/>
        <end position="319"/>
    </location>
</feature>
<dbReference type="SUPFAM" id="SSF81345">
    <property type="entry name" value="ABC transporter involved in vitamin B12 uptake, BtuC"/>
    <property type="match status" value="1"/>
</dbReference>
<evidence type="ECO:0000256" key="6">
    <source>
        <dbReference type="RuleBase" id="RU003943"/>
    </source>
</evidence>
<reference evidence="9 10" key="1">
    <citation type="journal article" date="2022" name="BMC Genomics">
        <title>Comparative genome analysis of mycobacteria focusing on tRNA and non-coding RNA.</title>
        <authorList>
            <person name="Behra P.R.K."/>
            <person name="Pettersson B.M.F."/>
            <person name="Ramesh M."/>
            <person name="Das S."/>
            <person name="Dasgupta S."/>
            <person name="Kirsebom L.A."/>
        </authorList>
    </citation>
    <scope>NUCLEOTIDE SEQUENCE [LARGE SCALE GENOMIC DNA]</scope>
    <source>
        <strain evidence="9 10">DSM 44078</strain>
    </source>
</reference>
<feature type="transmembrane region" description="Helical" evidence="8">
    <location>
        <begin position="144"/>
        <end position="162"/>
    </location>
</feature>
<comment type="subcellular location">
    <subcellularLocation>
        <location evidence="6">Cell membrane</location>
        <topology evidence="6">Multi-pass membrane protein</topology>
    </subcellularLocation>
    <subcellularLocation>
        <location evidence="1">Membrane</location>
        <topology evidence="1">Multi-pass membrane protein</topology>
    </subcellularLocation>
</comment>
<dbReference type="InterPro" id="IPR037294">
    <property type="entry name" value="ABC_BtuC-like"/>
</dbReference>
<proteinExistence type="inferred from homology"/>
<dbReference type="Proteomes" id="UP001526201">
    <property type="component" value="Unassembled WGS sequence"/>
</dbReference>
<feature type="transmembrane region" description="Helical" evidence="8">
    <location>
        <begin position="258"/>
        <end position="279"/>
    </location>
</feature>
<feature type="transmembrane region" description="Helical" evidence="8">
    <location>
        <begin position="66"/>
        <end position="89"/>
    </location>
</feature>
<evidence type="ECO:0000256" key="3">
    <source>
        <dbReference type="ARBA" id="ARBA00022692"/>
    </source>
</evidence>
<feature type="transmembrane region" description="Helical" evidence="8">
    <location>
        <begin position="26"/>
        <end position="46"/>
    </location>
</feature>
<evidence type="ECO:0000256" key="5">
    <source>
        <dbReference type="ARBA" id="ARBA00023136"/>
    </source>
</evidence>